<dbReference type="CDD" id="cd00056">
    <property type="entry name" value="ENDO3c"/>
    <property type="match status" value="1"/>
</dbReference>
<protein>
    <recommendedName>
        <fullName evidence="12">Endonuclease III</fullName>
        <ecNumber evidence="12">4.2.99.18</ecNumber>
    </recommendedName>
    <alternativeName>
        <fullName evidence="12">DNA-(apurinic or apyrimidinic site) lyase</fullName>
    </alternativeName>
</protein>
<dbReference type="InterPro" id="IPR003265">
    <property type="entry name" value="HhH-GPD_domain"/>
</dbReference>
<evidence type="ECO:0000256" key="1">
    <source>
        <dbReference type="ARBA" id="ARBA00008343"/>
    </source>
</evidence>
<dbReference type="OrthoDB" id="9800977at2"/>
<dbReference type="PROSITE" id="PS00764">
    <property type="entry name" value="ENDONUCLEASE_III_1"/>
    <property type="match status" value="1"/>
</dbReference>
<evidence type="ECO:0000313" key="15">
    <source>
        <dbReference type="Proteomes" id="UP000001558"/>
    </source>
</evidence>
<comment type="similarity">
    <text evidence="1 12">Belongs to the Nth/MutY family.</text>
</comment>
<evidence type="ECO:0000256" key="2">
    <source>
        <dbReference type="ARBA" id="ARBA00022485"/>
    </source>
</evidence>
<dbReference type="InterPro" id="IPR004036">
    <property type="entry name" value="Endonuclease-III-like_CS2"/>
</dbReference>
<dbReference type="Pfam" id="PF00730">
    <property type="entry name" value="HhH-GPD"/>
    <property type="match status" value="1"/>
</dbReference>
<dbReference type="InterPro" id="IPR005759">
    <property type="entry name" value="Nth"/>
</dbReference>
<keyword evidence="10 12" id="KW-0456">Lyase</keyword>
<keyword evidence="14" id="KW-0540">Nuclease</keyword>
<feature type="binding site" evidence="12">
    <location>
        <position position="197"/>
    </location>
    <ligand>
        <name>[4Fe-4S] cluster</name>
        <dbReference type="ChEBI" id="CHEBI:49883"/>
    </ligand>
</feature>
<evidence type="ECO:0000256" key="3">
    <source>
        <dbReference type="ARBA" id="ARBA00022723"/>
    </source>
</evidence>
<dbReference type="KEGG" id="slo:Shew_2072"/>
<dbReference type="NCBIfam" id="TIGR01083">
    <property type="entry name" value="nth"/>
    <property type="match status" value="1"/>
</dbReference>
<dbReference type="SUPFAM" id="SSF48150">
    <property type="entry name" value="DNA-glycosylase"/>
    <property type="match status" value="1"/>
</dbReference>
<evidence type="ECO:0000256" key="11">
    <source>
        <dbReference type="ARBA" id="ARBA00023295"/>
    </source>
</evidence>
<dbReference type="GO" id="GO:0003677">
    <property type="term" value="F:DNA binding"/>
    <property type="evidence" value="ECO:0007669"/>
    <property type="project" value="UniProtKB-UniRule"/>
</dbReference>
<dbReference type="InterPro" id="IPR004035">
    <property type="entry name" value="Endouclease-III_FeS-bd_BS"/>
</dbReference>
<dbReference type="SMART" id="SM00525">
    <property type="entry name" value="FES"/>
    <property type="match status" value="1"/>
</dbReference>
<evidence type="ECO:0000256" key="9">
    <source>
        <dbReference type="ARBA" id="ARBA00023204"/>
    </source>
</evidence>
<organism evidence="14 15">
    <name type="scientific">Shewanella loihica (strain ATCC BAA-1088 / PV-4)</name>
    <dbReference type="NCBI Taxonomy" id="323850"/>
    <lineage>
        <taxon>Bacteria</taxon>
        <taxon>Pseudomonadati</taxon>
        <taxon>Pseudomonadota</taxon>
        <taxon>Gammaproteobacteria</taxon>
        <taxon>Alteromonadales</taxon>
        <taxon>Shewanellaceae</taxon>
        <taxon>Shewanella</taxon>
    </lineage>
</organism>
<proteinExistence type="inferred from homology"/>
<dbReference type="GO" id="GO:0140078">
    <property type="term" value="F:class I DNA-(apurinic or apyrimidinic site) endonuclease activity"/>
    <property type="evidence" value="ECO:0007669"/>
    <property type="project" value="UniProtKB-EC"/>
</dbReference>
<dbReference type="eggNOG" id="COG0177">
    <property type="taxonomic scope" value="Bacteria"/>
</dbReference>
<dbReference type="PANTHER" id="PTHR10359:SF18">
    <property type="entry name" value="ENDONUCLEASE III"/>
    <property type="match status" value="1"/>
</dbReference>
<keyword evidence="3 12" id="KW-0479">Metal-binding</keyword>
<keyword evidence="7 12" id="KW-0411">Iron-sulfur</keyword>
<dbReference type="PIRSF" id="PIRSF001435">
    <property type="entry name" value="Nth"/>
    <property type="match status" value="1"/>
</dbReference>
<dbReference type="Proteomes" id="UP000001558">
    <property type="component" value="Chromosome"/>
</dbReference>
<dbReference type="GO" id="GO:0019104">
    <property type="term" value="F:DNA N-glycosylase activity"/>
    <property type="evidence" value="ECO:0007669"/>
    <property type="project" value="UniProtKB-UniRule"/>
</dbReference>
<keyword evidence="8 12" id="KW-0238">DNA-binding</keyword>
<dbReference type="HOGENOM" id="CLU_012862_3_0_6"/>
<keyword evidence="9 12" id="KW-0234">DNA repair</keyword>
<comment type="function">
    <text evidence="12">DNA repair enzyme that has both DNA N-glycosylase activity and AP-lyase activity. The DNA N-glycosylase activity releases various damaged pyrimidines from DNA by cleaving the N-glycosidic bond, leaving an AP (apurinic/apyrimidinic) site. The AP-lyase activity cleaves the phosphodiester bond 3' to the AP site by a beta-elimination, leaving a 3'-terminal unsaturated sugar and a product with a terminal 5'-phosphate.</text>
</comment>
<dbReference type="GO" id="GO:0046872">
    <property type="term" value="F:metal ion binding"/>
    <property type="evidence" value="ECO:0007669"/>
    <property type="project" value="UniProtKB-KW"/>
</dbReference>
<accession>A3QEP0</accession>
<dbReference type="FunFam" id="1.10.340.30:FF:000001">
    <property type="entry name" value="Endonuclease III"/>
    <property type="match status" value="1"/>
</dbReference>
<dbReference type="EC" id="4.2.99.18" evidence="12"/>
<dbReference type="STRING" id="323850.Shew_2072"/>
<gene>
    <name evidence="12" type="primary">nth</name>
    <name evidence="14" type="ordered locus">Shew_2072</name>
</gene>
<evidence type="ECO:0000256" key="6">
    <source>
        <dbReference type="ARBA" id="ARBA00023004"/>
    </source>
</evidence>
<dbReference type="InterPro" id="IPR000445">
    <property type="entry name" value="HhH_motif"/>
</dbReference>
<dbReference type="InterPro" id="IPR011257">
    <property type="entry name" value="DNA_glycosylase"/>
</dbReference>
<evidence type="ECO:0000256" key="4">
    <source>
        <dbReference type="ARBA" id="ARBA00022763"/>
    </source>
</evidence>
<dbReference type="SMART" id="SM00478">
    <property type="entry name" value="ENDO3c"/>
    <property type="match status" value="1"/>
</dbReference>
<dbReference type="RefSeq" id="WP_011865870.1">
    <property type="nucleotide sequence ID" value="NC_009092.1"/>
</dbReference>
<evidence type="ECO:0000313" key="14">
    <source>
        <dbReference type="EMBL" id="ABO23938.1"/>
    </source>
</evidence>
<dbReference type="Pfam" id="PF10576">
    <property type="entry name" value="EndIII_4Fe-2S"/>
    <property type="match status" value="1"/>
</dbReference>
<dbReference type="HAMAP" id="MF_00942">
    <property type="entry name" value="Nth"/>
    <property type="match status" value="1"/>
</dbReference>
<evidence type="ECO:0000256" key="8">
    <source>
        <dbReference type="ARBA" id="ARBA00023125"/>
    </source>
</evidence>
<dbReference type="GO" id="GO:0051539">
    <property type="term" value="F:4 iron, 4 sulfur cluster binding"/>
    <property type="evidence" value="ECO:0007669"/>
    <property type="project" value="UniProtKB-UniRule"/>
</dbReference>
<dbReference type="InterPro" id="IPR023170">
    <property type="entry name" value="HhH_base_excis_C"/>
</dbReference>
<dbReference type="InterPro" id="IPR003651">
    <property type="entry name" value="Endonuclease3_FeS-loop_motif"/>
</dbReference>
<dbReference type="AlphaFoldDB" id="A3QEP0"/>
<keyword evidence="15" id="KW-1185">Reference proteome</keyword>
<dbReference type="GO" id="GO:0006285">
    <property type="term" value="P:base-excision repair, AP site formation"/>
    <property type="evidence" value="ECO:0007669"/>
    <property type="project" value="TreeGrafter"/>
</dbReference>
<evidence type="ECO:0000256" key="10">
    <source>
        <dbReference type="ARBA" id="ARBA00023239"/>
    </source>
</evidence>
<dbReference type="PANTHER" id="PTHR10359">
    <property type="entry name" value="A/G-SPECIFIC ADENINE GLYCOSYLASE/ENDONUCLEASE III"/>
    <property type="match status" value="1"/>
</dbReference>
<keyword evidence="4 12" id="KW-0227">DNA damage</keyword>
<feature type="binding site" evidence="12">
    <location>
        <position position="203"/>
    </location>
    <ligand>
        <name>[4Fe-4S] cluster</name>
        <dbReference type="ChEBI" id="CHEBI:49883"/>
    </ligand>
</feature>
<dbReference type="EMBL" id="CP000606">
    <property type="protein sequence ID" value="ABO23938.1"/>
    <property type="molecule type" value="Genomic_DNA"/>
</dbReference>
<name>A3QEP0_SHELP</name>
<evidence type="ECO:0000256" key="7">
    <source>
        <dbReference type="ARBA" id="ARBA00023014"/>
    </source>
</evidence>
<feature type="domain" description="HhH-GPD" evidence="13">
    <location>
        <begin position="38"/>
        <end position="185"/>
    </location>
</feature>
<comment type="catalytic activity">
    <reaction evidence="12">
        <text>2'-deoxyribonucleotide-(2'-deoxyribose 5'-phosphate)-2'-deoxyribonucleotide-DNA = a 3'-end 2'-deoxyribonucleotide-(2,3-dehydro-2,3-deoxyribose 5'-phosphate)-DNA + a 5'-end 5'-phospho-2'-deoxyribonucleoside-DNA + H(+)</text>
        <dbReference type="Rhea" id="RHEA:66592"/>
        <dbReference type="Rhea" id="RHEA-COMP:13180"/>
        <dbReference type="Rhea" id="RHEA-COMP:16897"/>
        <dbReference type="Rhea" id="RHEA-COMP:17067"/>
        <dbReference type="ChEBI" id="CHEBI:15378"/>
        <dbReference type="ChEBI" id="CHEBI:136412"/>
        <dbReference type="ChEBI" id="CHEBI:157695"/>
        <dbReference type="ChEBI" id="CHEBI:167181"/>
        <dbReference type="EC" id="4.2.99.18"/>
    </reaction>
</comment>
<feature type="binding site" evidence="12">
    <location>
        <position position="194"/>
    </location>
    <ligand>
        <name>[4Fe-4S] cluster</name>
        <dbReference type="ChEBI" id="CHEBI:49883"/>
    </ligand>
</feature>
<keyword evidence="2 12" id="KW-0004">4Fe-4S</keyword>
<dbReference type="Gene3D" id="1.10.340.30">
    <property type="entry name" value="Hypothetical protein, domain 2"/>
    <property type="match status" value="1"/>
</dbReference>
<sequence length="213" mass="23999">MNTEKRRKILEIFRDNNPKPETELNFSSPFELLVAVTLSAQATDVSVNKATDKLFPVANTAQAIYDLGVEGLKDYIKTIGLYNNKAINVIKACEILLEKHGGEVPEDREALEALPGVGRKTANVVLNTAFGWPTIAVDTHIFRVANRTKFAMGKNVDQVEQKMLKVVPAEFKVDVHHWFILHGRYTCVARKPRCGSCLIEEHCEFKEKVYPDE</sequence>
<keyword evidence="11 12" id="KW-0326">Glycosidase</keyword>
<dbReference type="FunFam" id="1.10.1670.10:FF:000001">
    <property type="entry name" value="Endonuclease III"/>
    <property type="match status" value="1"/>
</dbReference>
<evidence type="ECO:0000256" key="5">
    <source>
        <dbReference type="ARBA" id="ARBA00022801"/>
    </source>
</evidence>
<dbReference type="PROSITE" id="PS01155">
    <property type="entry name" value="ENDONUCLEASE_III_2"/>
    <property type="match status" value="1"/>
</dbReference>
<dbReference type="NCBIfam" id="NF007978">
    <property type="entry name" value="PRK10702.1"/>
    <property type="match status" value="1"/>
</dbReference>
<evidence type="ECO:0000256" key="12">
    <source>
        <dbReference type="HAMAP-Rule" id="MF_00942"/>
    </source>
</evidence>
<keyword evidence="14" id="KW-0255">Endonuclease</keyword>
<keyword evidence="6 12" id="KW-0408">Iron</keyword>
<comment type="cofactor">
    <cofactor evidence="12">
        <name>[4Fe-4S] cluster</name>
        <dbReference type="ChEBI" id="CHEBI:49883"/>
    </cofactor>
    <text evidence="12">Binds 1 [4Fe-4S] cluster.</text>
</comment>
<evidence type="ECO:0000259" key="13">
    <source>
        <dbReference type="SMART" id="SM00478"/>
    </source>
</evidence>
<feature type="binding site" evidence="12">
    <location>
        <position position="187"/>
    </location>
    <ligand>
        <name>[4Fe-4S] cluster</name>
        <dbReference type="ChEBI" id="CHEBI:49883"/>
    </ligand>
</feature>
<keyword evidence="5 12" id="KW-0378">Hydrolase</keyword>
<reference evidence="14 15" key="1">
    <citation type="submission" date="2007-03" db="EMBL/GenBank/DDBJ databases">
        <title>Complete sequence of Shewanella loihica PV-4.</title>
        <authorList>
            <consortium name="US DOE Joint Genome Institute"/>
            <person name="Copeland A."/>
            <person name="Lucas S."/>
            <person name="Lapidus A."/>
            <person name="Barry K."/>
            <person name="Detter J.C."/>
            <person name="Glavina del Rio T."/>
            <person name="Hammon N."/>
            <person name="Israni S."/>
            <person name="Dalin E."/>
            <person name="Tice H."/>
            <person name="Pitluck S."/>
            <person name="Chain P."/>
            <person name="Malfatti S."/>
            <person name="Shin M."/>
            <person name="Vergez L."/>
            <person name="Schmutz J."/>
            <person name="Larimer F."/>
            <person name="Land M."/>
            <person name="Hauser L."/>
            <person name="Kyrpides N."/>
            <person name="Mikhailova N."/>
            <person name="Romine M.F."/>
            <person name="Serres G."/>
            <person name="Fredrickson J."/>
            <person name="Tiedje J."/>
            <person name="Richardson P."/>
        </authorList>
    </citation>
    <scope>NUCLEOTIDE SEQUENCE [LARGE SCALE GENOMIC DNA]</scope>
    <source>
        <strain evidence="15">ATCC BAA-1088 / PV-4</strain>
    </source>
</reference>
<dbReference type="Pfam" id="PF00633">
    <property type="entry name" value="HHH"/>
    <property type="match status" value="1"/>
</dbReference>
<dbReference type="Gene3D" id="1.10.1670.10">
    <property type="entry name" value="Helix-hairpin-Helix base-excision DNA repair enzymes (C-terminal)"/>
    <property type="match status" value="1"/>
</dbReference>